<reference evidence="1 2" key="1">
    <citation type="submission" date="2017-04" db="EMBL/GenBank/DDBJ databases">
        <authorList>
            <person name="Afonso C.L."/>
            <person name="Miller P.J."/>
            <person name="Scott M.A."/>
            <person name="Spackman E."/>
            <person name="Goraichik I."/>
            <person name="Dimitrov K.M."/>
            <person name="Suarez D.L."/>
            <person name="Swayne D.E."/>
        </authorList>
    </citation>
    <scope>NUCLEOTIDE SEQUENCE [LARGE SCALE GENOMIC DNA]</scope>
    <source>
        <strain evidence="1 2">DSM 43828</strain>
    </source>
</reference>
<name>A0A1W2FP81_KIBAR</name>
<accession>A0A1W2FP81</accession>
<protein>
    <submittedName>
        <fullName evidence="1">Uncharacterized protein</fullName>
    </submittedName>
</protein>
<keyword evidence="2" id="KW-1185">Reference proteome</keyword>
<dbReference type="EMBL" id="FWXV01000009">
    <property type="protein sequence ID" value="SMD23789.1"/>
    <property type="molecule type" value="Genomic_DNA"/>
</dbReference>
<sequence>MYEDLGGSAQPEIGWADIGKNIGSIGASMGAFASAAAAGGFEVNETGGKALLKAIEKMQDWVNGQVLDLRQLAQQLPLGQSNGAKVMKPYLQQVASDSQGFLTQLTQFNDSLAKAAEGINTAMAKYKETEAAKSAAFRQA</sequence>
<dbReference type="AlphaFoldDB" id="A0A1W2FP81"/>
<dbReference type="RefSeq" id="WP_084432653.1">
    <property type="nucleotide sequence ID" value="NZ_FWXV01000009.1"/>
</dbReference>
<dbReference type="Proteomes" id="UP000192674">
    <property type="component" value="Unassembled WGS sequence"/>
</dbReference>
<proteinExistence type="predicted"/>
<evidence type="ECO:0000313" key="2">
    <source>
        <dbReference type="Proteomes" id="UP000192674"/>
    </source>
</evidence>
<gene>
    <name evidence="1" type="ORF">SAMN05661093_08195</name>
</gene>
<organism evidence="1 2">
    <name type="scientific">Kibdelosporangium aridum</name>
    <dbReference type="NCBI Taxonomy" id="2030"/>
    <lineage>
        <taxon>Bacteria</taxon>
        <taxon>Bacillati</taxon>
        <taxon>Actinomycetota</taxon>
        <taxon>Actinomycetes</taxon>
        <taxon>Pseudonocardiales</taxon>
        <taxon>Pseudonocardiaceae</taxon>
        <taxon>Kibdelosporangium</taxon>
    </lineage>
</organism>
<evidence type="ECO:0000313" key="1">
    <source>
        <dbReference type="EMBL" id="SMD23789.1"/>
    </source>
</evidence>